<evidence type="ECO:0000313" key="7">
    <source>
        <dbReference type="Proteomes" id="UP000182284"/>
    </source>
</evidence>
<proteinExistence type="inferred from homology"/>
<evidence type="ECO:0000256" key="3">
    <source>
        <dbReference type="PIRSR" id="PIRSR004848-1"/>
    </source>
</evidence>
<comment type="function">
    <text evidence="2">Pyridoxal 5'-phosphate (PLP)-binding protein, which is involved in PLP homeostasis.</text>
</comment>
<sequence length="224" mass="24348">MPKGTDMGLAEIKQRIVDEATRCGRNPQDVCLIAVSKVQPDDRVVAVLEQGHRVFGENKVQEAAGKWPGFKERFAGVELHLIGPLQTNKARQAMELFDVIHTLDRPKLAKTIARLADETGACPRLYIQVNTGAEPQKAGVLPEEADAFIKDCRDLGLSIEGLMCIPPADEEPSLNFALLAKIAKRNGIKGLSMGMSNDFETAIAQGATHVRVGSAIFGERAYEV</sequence>
<evidence type="ECO:0000256" key="4">
    <source>
        <dbReference type="RuleBase" id="RU004514"/>
    </source>
</evidence>
<gene>
    <name evidence="6" type="ORF">SAMN04488117_10463</name>
</gene>
<dbReference type="HAMAP" id="MF_02087">
    <property type="entry name" value="PLP_homeostasis"/>
    <property type="match status" value="1"/>
</dbReference>
<dbReference type="PANTHER" id="PTHR10146:SF14">
    <property type="entry name" value="PYRIDOXAL PHOSPHATE HOMEOSTASIS PROTEIN"/>
    <property type="match status" value="1"/>
</dbReference>
<reference evidence="6 7" key="1">
    <citation type="submission" date="2016-10" db="EMBL/GenBank/DDBJ databases">
        <authorList>
            <person name="de Groot N.N."/>
        </authorList>
    </citation>
    <scope>NUCLEOTIDE SEQUENCE [LARGE SCALE GENOMIC DNA]</scope>
    <source>
        <strain evidence="6 7">DSM 27375</strain>
    </source>
</reference>
<dbReference type="Pfam" id="PF01168">
    <property type="entry name" value="Ala_racemase_N"/>
    <property type="match status" value="1"/>
</dbReference>
<accession>A0A1G7KVS3</accession>
<dbReference type="Gene3D" id="3.20.20.10">
    <property type="entry name" value="Alanine racemase"/>
    <property type="match status" value="1"/>
</dbReference>
<evidence type="ECO:0000256" key="2">
    <source>
        <dbReference type="HAMAP-Rule" id="MF_02087"/>
    </source>
</evidence>
<dbReference type="Proteomes" id="UP000182284">
    <property type="component" value="Unassembled WGS sequence"/>
</dbReference>
<comment type="similarity">
    <text evidence="2 4">Belongs to the pyridoxal phosphate-binding protein YggS/PROSC family.</text>
</comment>
<evidence type="ECO:0000313" key="6">
    <source>
        <dbReference type="EMBL" id="SDF41323.1"/>
    </source>
</evidence>
<dbReference type="PIRSF" id="PIRSF004848">
    <property type="entry name" value="YBL036c_PLPDEIII"/>
    <property type="match status" value="1"/>
</dbReference>
<name>A0A1G7KVS3_9RHOB</name>
<dbReference type="CDD" id="cd00635">
    <property type="entry name" value="PLPDE_III_YBL036c_like"/>
    <property type="match status" value="1"/>
</dbReference>
<dbReference type="InterPro" id="IPR029066">
    <property type="entry name" value="PLP-binding_barrel"/>
</dbReference>
<evidence type="ECO:0000259" key="5">
    <source>
        <dbReference type="Pfam" id="PF01168"/>
    </source>
</evidence>
<dbReference type="InterPro" id="IPR011078">
    <property type="entry name" value="PyrdxlP_homeostasis"/>
</dbReference>
<dbReference type="EMBL" id="FNBL01000004">
    <property type="protein sequence ID" value="SDF41323.1"/>
    <property type="molecule type" value="Genomic_DNA"/>
</dbReference>
<dbReference type="SUPFAM" id="SSF51419">
    <property type="entry name" value="PLP-binding barrel"/>
    <property type="match status" value="1"/>
</dbReference>
<feature type="domain" description="Alanine racemase N-terminal" evidence="5">
    <location>
        <begin position="32"/>
        <end position="220"/>
    </location>
</feature>
<dbReference type="GO" id="GO:0030170">
    <property type="term" value="F:pyridoxal phosphate binding"/>
    <property type="evidence" value="ECO:0007669"/>
    <property type="project" value="UniProtKB-UniRule"/>
</dbReference>
<dbReference type="FunFam" id="3.20.20.10:FF:000018">
    <property type="entry name" value="Pyridoxal phosphate homeostasis protein"/>
    <property type="match status" value="1"/>
</dbReference>
<protein>
    <recommendedName>
        <fullName evidence="2">Pyridoxal phosphate homeostasis protein</fullName>
        <shortName evidence="2">PLP homeostasis protein</shortName>
    </recommendedName>
</protein>
<evidence type="ECO:0000256" key="1">
    <source>
        <dbReference type="ARBA" id="ARBA00022898"/>
    </source>
</evidence>
<dbReference type="AlphaFoldDB" id="A0A1G7KVS3"/>
<organism evidence="6 7">
    <name type="scientific">Celeribacter baekdonensis</name>
    <dbReference type="NCBI Taxonomy" id="875171"/>
    <lineage>
        <taxon>Bacteria</taxon>
        <taxon>Pseudomonadati</taxon>
        <taxon>Pseudomonadota</taxon>
        <taxon>Alphaproteobacteria</taxon>
        <taxon>Rhodobacterales</taxon>
        <taxon>Roseobacteraceae</taxon>
        <taxon>Celeribacter</taxon>
    </lineage>
</organism>
<feature type="modified residue" description="N6-(pyridoxal phosphate)lysine" evidence="2 3">
    <location>
        <position position="37"/>
    </location>
</feature>
<dbReference type="InterPro" id="IPR001608">
    <property type="entry name" value="Ala_racemase_N"/>
</dbReference>
<dbReference type="PANTHER" id="PTHR10146">
    <property type="entry name" value="PROLINE SYNTHETASE CO-TRANSCRIBED BACTERIAL HOMOLOG PROTEIN"/>
    <property type="match status" value="1"/>
</dbReference>
<comment type="cofactor">
    <cofactor evidence="3">
        <name>pyridoxal 5'-phosphate</name>
        <dbReference type="ChEBI" id="CHEBI:597326"/>
    </cofactor>
</comment>
<keyword evidence="1 2" id="KW-0663">Pyridoxal phosphate</keyword>
<dbReference type="NCBIfam" id="TIGR00044">
    <property type="entry name" value="YggS family pyridoxal phosphate-dependent enzyme"/>
    <property type="match status" value="1"/>
</dbReference>